<feature type="region of interest" description="Disordered" evidence="1">
    <location>
        <begin position="211"/>
        <end position="243"/>
    </location>
</feature>
<dbReference type="Proteomes" id="UP001321749">
    <property type="component" value="Unassembled WGS sequence"/>
</dbReference>
<evidence type="ECO:0008006" key="4">
    <source>
        <dbReference type="Google" id="ProtNLM"/>
    </source>
</evidence>
<name>A0AAV9HU83_9PEZI</name>
<evidence type="ECO:0000313" key="2">
    <source>
        <dbReference type="EMBL" id="KAK4464374.1"/>
    </source>
</evidence>
<protein>
    <recommendedName>
        <fullName evidence="4">Protein kinase domain-containing protein</fullName>
    </recommendedName>
</protein>
<reference evidence="2" key="1">
    <citation type="journal article" date="2023" name="Mol. Phylogenet. Evol.">
        <title>Genome-scale phylogeny and comparative genomics of the fungal order Sordariales.</title>
        <authorList>
            <person name="Hensen N."/>
            <person name="Bonometti L."/>
            <person name="Westerberg I."/>
            <person name="Brannstrom I.O."/>
            <person name="Guillou S."/>
            <person name="Cros-Aarteil S."/>
            <person name="Calhoun S."/>
            <person name="Haridas S."/>
            <person name="Kuo A."/>
            <person name="Mondo S."/>
            <person name="Pangilinan J."/>
            <person name="Riley R."/>
            <person name="LaButti K."/>
            <person name="Andreopoulos B."/>
            <person name="Lipzen A."/>
            <person name="Chen C."/>
            <person name="Yan M."/>
            <person name="Daum C."/>
            <person name="Ng V."/>
            <person name="Clum A."/>
            <person name="Steindorff A."/>
            <person name="Ohm R.A."/>
            <person name="Martin F."/>
            <person name="Silar P."/>
            <person name="Natvig D.O."/>
            <person name="Lalanne C."/>
            <person name="Gautier V."/>
            <person name="Ament-Velasquez S.L."/>
            <person name="Kruys A."/>
            <person name="Hutchinson M.I."/>
            <person name="Powell A.J."/>
            <person name="Barry K."/>
            <person name="Miller A.N."/>
            <person name="Grigoriev I.V."/>
            <person name="Debuchy R."/>
            <person name="Gladieux P."/>
            <person name="Hiltunen Thoren M."/>
            <person name="Johannesson H."/>
        </authorList>
    </citation>
    <scope>NUCLEOTIDE SEQUENCE</scope>
    <source>
        <strain evidence="2">PSN324</strain>
    </source>
</reference>
<feature type="region of interest" description="Disordered" evidence="1">
    <location>
        <begin position="434"/>
        <end position="460"/>
    </location>
</feature>
<evidence type="ECO:0000256" key="1">
    <source>
        <dbReference type="SAM" id="MobiDB-lite"/>
    </source>
</evidence>
<feature type="compositionally biased region" description="Basic and acidic residues" evidence="1">
    <location>
        <begin position="448"/>
        <end position="460"/>
    </location>
</feature>
<dbReference type="InterPro" id="IPR011009">
    <property type="entry name" value="Kinase-like_dom_sf"/>
</dbReference>
<dbReference type="AlphaFoldDB" id="A0AAV9HU83"/>
<dbReference type="Gene3D" id="1.10.510.10">
    <property type="entry name" value="Transferase(Phosphotransferase) domain 1"/>
    <property type="match status" value="1"/>
</dbReference>
<dbReference type="EMBL" id="MU864949">
    <property type="protein sequence ID" value="KAK4464374.1"/>
    <property type="molecule type" value="Genomic_DNA"/>
</dbReference>
<evidence type="ECO:0000313" key="3">
    <source>
        <dbReference type="Proteomes" id="UP001321749"/>
    </source>
</evidence>
<proteinExistence type="predicted"/>
<reference evidence="2" key="2">
    <citation type="submission" date="2023-06" db="EMBL/GenBank/DDBJ databases">
        <authorList>
            <consortium name="Lawrence Berkeley National Laboratory"/>
            <person name="Mondo S.J."/>
            <person name="Hensen N."/>
            <person name="Bonometti L."/>
            <person name="Westerberg I."/>
            <person name="Brannstrom I.O."/>
            <person name="Guillou S."/>
            <person name="Cros-Aarteil S."/>
            <person name="Calhoun S."/>
            <person name="Haridas S."/>
            <person name="Kuo A."/>
            <person name="Pangilinan J."/>
            <person name="Riley R."/>
            <person name="Labutti K."/>
            <person name="Andreopoulos B."/>
            <person name="Lipzen A."/>
            <person name="Chen C."/>
            <person name="Yanf M."/>
            <person name="Daum C."/>
            <person name="Ng V."/>
            <person name="Clum A."/>
            <person name="Steindorff A."/>
            <person name="Ohm R."/>
            <person name="Martin F."/>
            <person name="Silar P."/>
            <person name="Natvig D."/>
            <person name="Lalanne C."/>
            <person name="Gautier V."/>
            <person name="Ament-Velasquez S.L."/>
            <person name="Kruys A."/>
            <person name="Hutchinson M.I."/>
            <person name="Powell A.J."/>
            <person name="Barry K."/>
            <person name="Miller A.N."/>
            <person name="Grigoriev I.V."/>
            <person name="Debuchy R."/>
            <person name="Gladieux P."/>
            <person name="Thoren M.H."/>
            <person name="Johannesson H."/>
        </authorList>
    </citation>
    <scope>NUCLEOTIDE SEQUENCE</scope>
    <source>
        <strain evidence="2">PSN324</strain>
    </source>
</reference>
<sequence>MADQDAAFLQLVQQIKSLPDTVVLDKLNNNEYKVDWRLEWQIRLNRANAVQVLGLLADGPGVPQVPIALLNDVSRQLHLWKDHLDSLQAVLPDASSDPSSLPPPESRKDVPPALEKKLNDIFRRSQQWSYDSLLRALVLIMFGKRQLPPPGSKPRGWSEMPLDPDMELWPATRFRDASARPVLEDHLAPRAYHNLQEYQRYLQSIPSIPTLDEARDEHDPPDERWSLPHSSGRLELNTPRDPRKQWRQKSLVEHRVQSPLVAYNVVNILKSVPGPVLIPILECKGLHLPRARQGGPDNHQALGLNTAQITNCNTPRPLELWYDLPPSSFPEQPQTLLSLFLSPKPPQFPLSQRYTLAQNIATAVLGLHSAGYTHKSIHPDRVLISWKASTGLLGTADASDASNAKADADKYPYTLGKGFLVGIESVEDVLEEGGVDGQRCEKEEEEKKEENYHQSAERRKLQAERGKGKYKRSMDLYALGVLLIEICFWESVNDGKSKLRNMMKLHKESQRTAAATTTTTGEEKNVFLALAEGQVSEMMGKDYSRAVIACLMGFEEDEQEEKEEKEETVNLKLAVRYLDLLNKLKAPPIDPEQE</sequence>
<accession>A0AAV9HU83</accession>
<dbReference type="PANTHER" id="PTHR37542">
    <property type="entry name" value="HELO DOMAIN-CONTAINING PROTEIN-RELATED"/>
    <property type="match status" value="1"/>
</dbReference>
<gene>
    <name evidence="2" type="ORF">QBC42DRAFT_320633</name>
</gene>
<dbReference type="SUPFAM" id="SSF56112">
    <property type="entry name" value="Protein kinase-like (PK-like)"/>
    <property type="match status" value="1"/>
</dbReference>
<feature type="region of interest" description="Disordered" evidence="1">
    <location>
        <begin position="91"/>
        <end position="111"/>
    </location>
</feature>
<keyword evidence="3" id="KW-1185">Reference proteome</keyword>
<comment type="caution">
    <text evidence="2">The sequence shown here is derived from an EMBL/GenBank/DDBJ whole genome shotgun (WGS) entry which is preliminary data.</text>
</comment>
<dbReference type="PANTHER" id="PTHR37542:SF3">
    <property type="entry name" value="PRION-INHIBITION AND PROPAGATION HELO DOMAIN-CONTAINING PROTEIN"/>
    <property type="match status" value="1"/>
</dbReference>
<organism evidence="2 3">
    <name type="scientific">Cladorrhinum samala</name>
    <dbReference type="NCBI Taxonomy" id="585594"/>
    <lineage>
        <taxon>Eukaryota</taxon>
        <taxon>Fungi</taxon>
        <taxon>Dikarya</taxon>
        <taxon>Ascomycota</taxon>
        <taxon>Pezizomycotina</taxon>
        <taxon>Sordariomycetes</taxon>
        <taxon>Sordariomycetidae</taxon>
        <taxon>Sordariales</taxon>
        <taxon>Podosporaceae</taxon>
        <taxon>Cladorrhinum</taxon>
    </lineage>
</organism>
<feature type="compositionally biased region" description="Basic and acidic residues" evidence="1">
    <location>
        <begin position="212"/>
        <end position="226"/>
    </location>
</feature>